<dbReference type="NCBIfam" id="TIGR01079">
    <property type="entry name" value="rplX_bact"/>
    <property type="match status" value="1"/>
</dbReference>
<evidence type="ECO:0000256" key="5">
    <source>
        <dbReference type="ARBA" id="ARBA00035478"/>
    </source>
</evidence>
<evidence type="ECO:0000256" key="3">
    <source>
        <dbReference type="ARBA" id="ARBA00023274"/>
    </source>
</evidence>
<dbReference type="InterPro" id="IPR008991">
    <property type="entry name" value="Translation_prot_SH3-like_sf"/>
</dbReference>
<evidence type="ECO:0000313" key="8">
    <source>
        <dbReference type="EMBL" id="OGF37523.1"/>
    </source>
</evidence>
<dbReference type="GO" id="GO:0006412">
    <property type="term" value="P:translation"/>
    <property type="evidence" value="ECO:0007669"/>
    <property type="project" value="InterPro"/>
</dbReference>
<evidence type="ECO:0000256" key="4">
    <source>
        <dbReference type="ARBA" id="ARBA00035206"/>
    </source>
</evidence>
<sequence length="108" mass="12041">MKIKKGDKVQIIGGKDRVKRNRKGEKKDTANQGKVTKVIVAKDQVVVEGLNLRYKHMRPKREGEKGQRMEFAAPLHISSVMLVCPKCSAPTRVGYKLLASDLKGGKKI</sequence>
<organism evidence="8 9">
    <name type="scientific">Candidatus Falkowbacteria bacterium RIFOXYC2_FULL_48_21</name>
    <dbReference type="NCBI Taxonomy" id="1798005"/>
    <lineage>
        <taxon>Bacteria</taxon>
        <taxon>Candidatus Falkowiibacteriota</taxon>
    </lineage>
</organism>
<feature type="non-terminal residue" evidence="8">
    <location>
        <position position="108"/>
    </location>
</feature>
<dbReference type="Proteomes" id="UP000178656">
    <property type="component" value="Unassembled WGS sequence"/>
</dbReference>
<reference evidence="8 9" key="1">
    <citation type="journal article" date="2016" name="Nat. Commun.">
        <title>Thousands of microbial genomes shed light on interconnected biogeochemical processes in an aquifer system.</title>
        <authorList>
            <person name="Anantharaman K."/>
            <person name="Brown C.T."/>
            <person name="Hug L.A."/>
            <person name="Sharon I."/>
            <person name="Castelle C.J."/>
            <person name="Probst A.J."/>
            <person name="Thomas B.C."/>
            <person name="Singh A."/>
            <person name="Wilkins M.J."/>
            <person name="Karaoz U."/>
            <person name="Brodie E.L."/>
            <person name="Williams K.H."/>
            <person name="Hubbard S.S."/>
            <person name="Banfield J.F."/>
        </authorList>
    </citation>
    <scope>NUCLEOTIDE SEQUENCE [LARGE SCALE GENOMIC DNA]</scope>
</reference>
<dbReference type="GO" id="GO:0003735">
    <property type="term" value="F:structural constituent of ribosome"/>
    <property type="evidence" value="ECO:0007669"/>
    <property type="project" value="InterPro"/>
</dbReference>
<feature type="domain" description="Large ribosomal subunit protein uL24 C-terminal" evidence="7">
    <location>
        <begin position="50"/>
        <end position="107"/>
    </location>
</feature>
<evidence type="ECO:0000256" key="2">
    <source>
        <dbReference type="ARBA" id="ARBA00022980"/>
    </source>
</evidence>
<proteinExistence type="inferred from homology"/>
<dbReference type="HAMAP" id="MF_01326_B">
    <property type="entry name" value="Ribosomal_uL24_B"/>
    <property type="match status" value="1"/>
</dbReference>
<dbReference type="SUPFAM" id="SSF50104">
    <property type="entry name" value="Translation proteins SH3-like domain"/>
    <property type="match status" value="1"/>
</dbReference>
<keyword evidence="2 8" id="KW-0689">Ribosomal protein</keyword>
<dbReference type="InterPro" id="IPR014722">
    <property type="entry name" value="Rib_uL2_dom2"/>
</dbReference>
<comment type="similarity">
    <text evidence="1">Belongs to the universal ribosomal protein uL24 family.</text>
</comment>
<dbReference type="CDD" id="cd06089">
    <property type="entry name" value="KOW_RPL26"/>
    <property type="match status" value="1"/>
</dbReference>
<dbReference type="InterPro" id="IPR057264">
    <property type="entry name" value="Ribosomal_uL24_C"/>
</dbReference>
<dbReference type="AlphaFoldDB" id="A0A1F5TFB7"/>
<accession>A0A1F5TFB7</accession>
<dbReference type="GO" id="GO:1990904">
    <property type="term" value="C:ribonucleoprotein complex"/>
    <property type="evidence" value="ECO:0007669"/>
    <property type="project" value="UniProtKB-KW"/>
</dbReference>
<gene>
    <name evidence="8" type="ORF">A2482_02410</name>
</gene>
<protein>
    <recommendedName>
        <fullName evidence="4">Large ribosomal subunit protein uL24</fullName>
    </recommendedName>
    <alternativeName>
        <fullName evidence="5">50S ribosomal protein L24</fullName>
    </alternativeName>
</protein>
<comment type="caution">
    <text evidence="8">The sequence shown here is derived from an EMBL/GenBank/DDBJ whole genome shotgun (WGS) entry which is preliminary data.</text>
</comment>
<dbReference type="EMBL" id="MFGM01000020">
    <property type="protein sequence ID" value="OGF37523.1"/>
    <property type="molecule type" value="Genomic_DNA"/>
</dbReference>
<evidence type="ECO:0000259" key="7">
    <source>
        <dbReference type="Pfam" id="PF17136"/>
    </source>
</evidence>
<name>A0A1F5TFB7_9BACT</name>
<dbReference type="PANTHER" id="PTHR12903">
    <property type="entry name" value="MITOCHONDRIAL RIBOSOMAL PROTEIN L24"/>
    <property type="match status" value="1"/>
</dbReference>
<dbReference type="Pfam" id="PF17136">
    <property type="entry name" value="ribosomal_L24"/>
    <property type="match status" value="1"/>
</dbReference>
<keyword evidence="3" id="KW-0687">Ribonucleoprotein</keyword>
<dbReference type="InterPro" id="IPR041988">
    <property type="entry name" value="Ribosomal_uL24_KOW"/>
</dbReference>
<dbReference type="GO" id="GO:0003723">
    <property type="term" value="F:RNA binding"/>
    <property type="evidence" value="ECO:0007669"/>
    <property type="project" value="InterPro"/>
</dbReference>
<dbReference type="GO" id="GO:0005840">
    <property type="term" value="C:ribosome"/>
    <property type="evidence" value="ECO:0007669"/>
    <property type="project" value="UniProtKB-KW"/>
</dbReference>
<dbReference type="InterPro" id="IPR003256">
    <property type="entry name" value="Ribosomal_uL24"/>
</dbReference>
<evidence type="ECO:0000256" key="1">
    <source>
        <dbReference type="ARBA" id="ARBA00010618"/>
    </source>
</evidence>
<evidence type="ECO:0000256" key="6">
    <source>
        <dbReference type="SAM" id="MobiDB-lite"/>
    </source>
</evidence>
<feature type="region of interest" description="Disordered" evidence="6">
    <location>
        <begin position="1"/>
        <end position="31"/>
    </location>
</feature>
<dbReference type="Gene3D" id="2.30.30.30">
    <property type="match status" value="1"/>
</dbReference>
<evidence type="ECO:0000313" key="9">
    <source>
        <dbReference type="Proteomes" id="UP000178656"/>
    </source>
</evidence>